<dbReference type="InterPro" id="IPR015940">
    <property type="entry name" value="UBA"/>
</dbReference>
<evidence type="ECO:0000313" key="3">
    <source>
        <dbReference type="EMBL" id="KAF2155646.1"/>
    </source>
</evidence>
<evidence type="ECO:0000313" key="4">
    <source>
        <dbReference type="Proteomes" id="UP000799439"/>
    </source>
</evidence>
<feature type="compositionally biased region" description="Low complexity" evidence="1">
    <location>
        <begin position="396"/>
        <end position="407"/>
    </location>
</feature>
<gene>
    <name evidence="3" type="ORF">K461DRAFT_274664</name>
</gene>
<feature type="compositionally biased region" description="Polar residues" evidence="1">
    <location>
        <begin position="237"/>
        <end position="247"/>
    </location>
</feature>
<feature type="region of interest" description="Disordered" evidence="1">
    <location>
        <begin position="300"/>
        <end position="360"/>
    </location>
</feature>
<dbReference type="Proteomes" id="UP000799439">
    <property type="component" value="Unassembled WGS sequence"/>
</dbReference>
<keyword evidence="4" id="KW-1185">Reference proteome</keyword>
<feature type="region of interest" description="Disordered" evidence="1">
    <location>
        <begin position="101"/>
        <end position="126"/>
    </location>
</feature>
<proteinExistence type="predicted"/>
<dbReference type="OrthoDB" id="5376710at2759"/>
<feature type="region of interest" description="Disordered" evidence="1">
    <location>
        <begin position="188"/>
        <end position="273"/>
    </location>
</feature>
<organism evidence="3 4">
    <name type="scientific">Myriangium duriaei CBS 260.36</name>
    <dbReference type="NCBI Taxonomy" id="1168546"/>
    <lineage>
        <taxon>Eukaryota</taxon>
        <taxon>Fungi</taxon>
        <taxon>Dikarya</taxon>
        <taxon>Ascomycota</taxon>
        <taxon>Pezizomycotina</taxon>
        <taxon>Dothideomycetes</taxon>
        <taxon>Dothideomycetidae</taxon>
        <taxon>Myriangiales</taxon>
        <taxon>Myriangiaceae</taxon>
        <taxon>Myriangium</taxon>
    </lineage>
</organism>
<evidence type="ECO:0000259" key="2">
    <source>
        <dbReference type="PROSITE" id="PS50030"/>
    </source>
</evidence>
<accession>A0A9P4J6K4</accession>
<dbReference type="PROSITE" id="PS50030">
    <property type="entry name" value="UBA"/>
    <property type="match status" value="1"/>
</dbReference>
<dbReference type="Gene3D" id="1.10.8.10">
    <property type="entry name" value="DNA helicase RuvA subunit, C-terminal domain"/>
    <property type="match status" value="1"/>
</dbReference>
<comment type="caution">
    <text evidence="3">The sequence shown here is derived from an EMBL/GenBank/DDBJ whole genome shotgun (WGS) entry which is preliminary data.</text>
</comment>
<feature type="compositionally biased region" description="Polar residues" evidence="1">
    <location>
        <begin position="437"/>
        <end position="452"/>
    </location>
</feature>
<dbReference type="InterPro" id="IPR009060">
    <property type="entry name" value="UBA-like_sf"/>
</dbReference>
<name>A0A9P4J6K4_9PEZI</name>
<feature type="region of interest" description="Disordered" evidence="1">
    <location>
        <begin position="1022"/>
        <end position="1050"/>
    </location>
</feature>
<feature type="compositionally biased region" description="Low complexity" evidence="1">
    <location>
        <begin position="248"/>
        <end position="273"/>
    </location>
</feature>
<dbReference type="AlphaFoldDB" id="A0A9P4J6K4"/>
<protein>
    <recommendedName>
        <fullName evidence="2">UBA domain-containing protein</fullName>
    </recommendedName>
</protein>
<dbReference type="EMBL" id="ML996082">
    <property type="protein sequence ID" value="KAF2155646.1"/>
    <property type="molecule type" value="Genomic_DNA"/>
</dbReference>
<feature type="region of interest" description="Disordered" evidence="1">
    <location>
        <begin position="437"/>
        <end position="514"/>
    </location>
</feature>
<feature type="domain" description="UBA" evidence="2">
    <location>
        <begin position="1050"/>
        <end position="1094"/>
    </location>
</feature>
<evidence type="ECO:0000256" key="1">
    <source>
        <dbReference type="SAM" id="MobiDB-lite"/>
    </source>
</evidence>
<feature type="region of interest" description="Disordered" evidence="1">
    <location>
        <begin position="387"/>
        <end position="412"/>
    </location>
</feature>
<dbReference type="SUPFAM" id="SSF46934">
    <property type="entry name" value="UBA-like"/>
    <property type="match status" value="1"/>
</dbReference>
<feature type="compositionally biased region" description="Polar residues" evidence="1">
    <location>
        <begin position="113"/>
        <end position="124"/>
    </location>
</feature>
<feature type="compositionally biased region" description="Polar residues" evidence="1">
    <location>
        <begin position="1026"/>
        <end position="1036"/>
    </location>
</feature>
<reference evidence="3" key="1">
    <citation type="journal article" date="2020" name="Stud. Mycol.">
        <title>101 Dothideomycetes genomes: a test case for predicting lifestyles and emergence of pathogens.</title>
        <authorList>
            <person name="Haridas S."/>
            <person name="Albert R."/>
            <person name="Binder M."/>
            <person name="Bloem J."/>
            <person name="Labutti K."/>
            <person name="Salamov A."/>
            <person name="Andreopoulos B."/>
            <person name="Baker S."/>
            <person name="Barry K."/>
            <person name="Bills G."/>
            <person name="Bluhm B."/>
            <person name="Cannon C."/>
            <person name="Castanera R."/>
            <person name="Culley D."/>
            <person name="Daum C."/>
            <person name="Ezra D."/>
            <person name="Gonzalez J."/>
            <person name="Henrissat B."/>
            <person name="Kuo A."/>
            <person name="Liang C."/>
            <person name="Lipzen A."/>
            <person name="Lutzoni F."/>
            <person name="Magnuson J."/>
            <person name="Mondo S."/>
            <person name="Nolan M."/>
            <person name="Ohm R."/>
            <person name="Pangilinan J."/>
            <person name="Park H.-J."/>
            <person name="Ramirez L."/>
            <person name="Alfaro M."/>
            <person name="Sun H."/>
            <person name="Tritt A."/>
            <person name="Yoshinaga Y."/>
            <person name="Zwiers L.-H."/>
            <person name="Turgeon B."/>
            <person name="Goodwin S."/>
            <person name="Spatafora J."/>
            <person name="Crous P."/>
            <person name="Grigoriev I."/>
        </authorList>
    </citation>
    <scope>NUCLEOTIDE SEQUENCE</scope>
    <source>
        <strain evidence="3">CBS 260.36</strain>
    </source>
</reference>
<sequence length="1095" mass="119617">MASPSNDYPSPGLEPGRALAYINTRRSLSIFSRRGSTKSEIMPRHLTSLLGHTFGNSKSNATRQNSDRRRLEIRVIGLQDQQAMEPGCSTAPLAVGYEQLRDQKSSHTKQRSLDSVQSPSSHQPLSAAALERTMPNNVDALKEISRTRVGAWVEGVVNSDMAFHVNTVEPLPLQDAQYISLPLSPSFGAGDRSRSPRPNLSVVIPKARQQKPRVTTKNTTAAPPKPIARINTKHQHSCASSTTSAEQSSLKSDGSKTDGSSYSKKSSRTSIDSTAPALKIEAIERSAEASKYRLTTFDPKSAGVFDVPSKMNLNKPLPSAPEHGPGRIDSQRSYASLPEARGAQAKLENPSRPGSAQSWRPILVRTSHSCRSLQKLDMFDNEFMKTYQYNPSNEGDAPSSPADSYASEQQDKVGQIMPLPLQIRRILKRNMSSESSIVTVAQSTPTEQPNTRISEEDSVVPTISVTRAVSPPLAKKTPPPPPRSLRRDTRSEIDATPAPLAVDRSMSGKASTDRFCSNADTGKIVHTELDLHLAPQMPLPTPATPSARLSILTPAVDDVPATAATLTAHEELWPPRSPMKFQTARSVAETALLRIMSSLSSIDDLTNTSIINKGMRRVYQENELSLLTAVLANESPAAWELREWTTPPNLESSASDPDSCPVAYTATSYKNHTLRDRAVIEKLKPMIASRCSGFLRSETVSALSSASDANSARFNEALYRIWCFCVIFGSGKRREDDMNGQLDWLKGGLLANQQGCAATVTTSLDFDFNSVLLNPPEHFGQCNRNRLSSDDLYDMMEMWNCLAALLQTYVGKTSQARIHGVFDSCRIKRGDIEAEAVALEEWMCHILSLGPAAVLKLAEMAEDTNAGFALAAINGWMKWTPPAANGTRSPFLREPVCRLYEQRISEVGNPSSLSPEEQERKVVSRNRVAMLGAEIRAARAASSYKRLPFIDMASERPMSTLTRRSVSNASSATLMAASITSSPTVCAASPAPSAMTNTSWLFSQPKHCGNWPIRTVSPVAEELRKQTPSPDSQKSIQRPGHTAARQPRTISTEKAVMGVVSMGFTPAQAREALLFTHDADGHHVDRAVDWLLRQS</sequence>